<accession>A0A445I2P0</accession>
<gene>
    <name evidence="1" type="ORF">D0Y65_029889</name>
</gene>
<name>A0A445I2P0_GLYSO</name>
<dbReference type="Proteomes" id="UP000289340">
    <property type="component" value="Chromosome 11"/>
</dbReference>
<proteinExistence type="predicted"/>
<sequence>YPFICMPSLLDFSSQVITHLCVHFSARLKDMATECEDLNHGQKMQQFGVNVTHQPRYFLVPDQHVPVILHQI</sequence>
<reference evidence="1 2" key="1">
    <citation type="submission" date="2018-09" db="EMBL/GenBank/DDBJ databases">
        <title>A high-quality reference genome of wild soybean provides a powerful tool to mine soybean genomes.</title>
        <authorList>
            <person name="Xie M."/>
            <person name="Chung C.Y.L."/>
            <person name="Li M.-W."/>
            <person name="Wong F.-L."/>
            <person name="Chan T.-F."/>
            <person name="Lam H.-M."/>
        </authorList>
    </citation>
    <scope>NUCLEOTIDE SEQUENCE [LARGE SCALE GENOMIC DNA]</scope>
    <source>
        <strain evidence="2">cv. W05</strain>
        <tissue evidence="1">Hypocotyl of etiolated seedlings</tissue>
    </source>
</reference>
<protein>
    <submittedName>
        <fullName evidence="1">Uncharacterized protein</fullName>
    </submittedName>
</protein>
<dbReference type="AlphaFoldDB" id="A0A445I2P0"/>
<evidence type="ECO:0000313" key="1">
    <source>
        <dbReference type="EMBL" id="RZB79864.1"/>
    </source>
</evidence>
<dbReference type="EMBL" id="QZWG01000011">
    <property type="protein sequence ID" value="RZB79864.1"/>
    <property type="molecule type" value="Genomic_DNA"/>
</dbReference>
<evidence type="ECO:0000313" key="2">
    <source>
        <dbReference type="Proteomes" id="UP000289340"/>
    </source>
</evidence>
<keyword evidence="2" id="KW-1185">Reference proteome</keyword>
<comment type="caution">
    <text evidence="1">The sequence shown here is derived from an EMBL/GenBank/DDBJ whole genome shotgun (WGS) entry which is preliminary data.</text>
</comment>
<feature type="non-terminal residue" evidence="1">
    <location>
        <position position="1"/>
    </location>
</feature>
<organism evidence="1 2">
    <name type="scientific">Glycine soja</name>
    <name type="common">Wild soybean</name>
    <dbReference type="NCBI Taxonomy" id="3848"/>
    <lineage>
        <taxon>Eukaryota</taxon>
        <taxon>Viridiplantae</taxon>
        <taxon>Streptophyta</taxon>
        <taxon>Embryophyta</taxon>
        <taxon>Tracheophyta</taxon>
        <taxon>Spermatophyta</taxon>
        <taxon>Magnoliopsida</taxon>
        <taxon>eudicotyledons</taxon>
        <taxon>Gunneridae</taxon>
        <taxon>Pentapetalae</taxon>
        <taxon>rosids</taxon>
        <taxon>fabids</taxon>
        <taxon>Fabales</taxon>
        <taxon>Fabaceae</taxon>
        <taxon>Papilionoideae</taxon>
        <taxon>50 kb inversion clade</taxon>
        <taxon>NPAAA clade</taxon>
        <taxon>indigoferoid/millettioid clade</taxon>
        <taxon>Phaseoleae</taxon>
        <taxon>Glycine</taxon>
        <taxon>Glycine subgen. Soja</taxon>
    </lineage>
</organism>